<dbReference type="EMBL" id="JBHTKB010000001">
    <property type="protein sequence ID" value="MFD0913539.1"/>
    <property type="molecule type" value="Genomic_DNA"/>
</dbReference>
<keyword evidence="7" id="KW-1185">Reference proteome</keyword>
<feature type="domain" description="Glycosyltransferase subfamily 4-like N-terminal" evidence="5">
    <location>
        <begin position="13"/>
        <end position="173"/>
    </location>
</feature>
<feature type="domain" description="Glycosyl transferase family 1" evidence="4">
    <location>
        <begin position="198"/>
        <end position="345"/>
    </location>
</feature>
<keyword evidence="1" id="KW-0328">Glycosyltransferase</keyword>
<evidence type="ECO:0000259" key="5">
    <source>
        <dbReference type="Pfam" id="PF13439"/>
    </source>
</evidence>
<evidence type="ECO:0000259" key="4">
    <source>
        <dbReference type="Pfam" id="PF00534"/>
    </source>
</evidence>
<comment type="caution">
    <text evidence="6">The sequence shown here is derived from an EMBL/GenBank/DDBJ whole genome shotgun (WGS) entry which is preliminary data.</text>
</comment>
<dbReference type="SUPFAM" id="SSF53756">
    <property type="entry name" value="UDP-Glycosyltransferase/glycogen phosphorylase"/>
    <property type="match status" value="1"/>
</dbReference>
<dbReference type="Pfam" id="PF00534">
    <property type="entry name" value="Glycos_transf_1"/>
    <property type="match status" value="1"/>
</dbReference>
<dbReference type="InterPro" id="IPR001296">
    <property type="entry name" value="Glyco_trans_1"/>
</dbReference>
<evidence type="ECO:0000256" key="1">
    <source>
        <dbReference type="ARBA" id="ARBA00022676"/>
    </source>
</evidence>
<feature type="compositionally biased region" description="Polar residues" evidence="3">
    <location>
        <begin position="643"/>
        <end position="658"/>
    </location>
</feature>
<dbReference type="Pfam" id="PF13439">
    <property type="entry name" value="Glyco_transf_4"/>
    <property type="match status" value="1"/>
</dbReference>
<dbReference type="Proteomes" id="UP001597128">
    <property type="component" value="Unassembled WGS sequence"/>
</dbReference>
<proteinExistence type="predicted"/>
<accession>A0ABW3F519</accession>
<gene>
    <name evidence="6" type="primary">rfaP</name>
    <name evidence="6" type="ORF">ACFQ1Z_08270</name>
</gene>
<dbReference type="InterPro" id="IPR011009">
    <property type="entry name" value="Kinase-like_dom_sf"/>
</dbReference>
<dbReference type="Gene3D" id="3.40.50.2000">
    <property type="entry name" value="Glycogen Phosphorylase B"/>
    <property type="match status" value="2"/>
</dbReference>
<dbReference type="CDD" id="cd03801">
    <property type="entry name" value="GT4_PimA-like"/>
    <property type="match status" value="1"/>
</dbReference>
<dbReference type="EC" id="2.7.1.-" evidence="6"/>
<evidence type="ECO:0000313" key="7">
    <source>
        <dbReference type="Proteomes" id="UP001597128"/>
    </source>
</evidence>
<dbReference type="GO" id="GO:0016301">
    <property type="term" value="F:kinase activity"/>
    <property type="evidence" value="ECO:0007669"/>
    <property type="project" value="UniProtKB-KW"/>
</dbReference>
<dbReference type="InterPro" id="IPR028098">
    <property type="entry name" value="Glyco_trans_4-like_N"/>
</dbReference>
<organism evidence="6 7">
    <name type="scientific">Methylophilus luteus</name>
    <dbReference type="NCBI Taxonomy" id="640108"/>
    <lineage>
        <taxon>Bacteria</taxon>
        <taxon>Pseudomonadati</taxon>
        <taxon>Pseudomonadota</taxon>
        <taxon>Betaproteobacteria</taxon>
        <taxon>Nitrosomonadales</taxon>
        <taxon>Methylophilaceae</taxon>
        <taxon>Methylophilus</taxon>
    </lineage>
</organism>
<evidence type="ECO:0000313" key="6">
    <source>
        <dbReference type="EMBL" id="MFD0913539.1"/>
    </source>
</evidence>
<dbReference type="Pfam" id="PF06293">
    <property type="entry name" value="Kdo"/>
    <property type="match status" value="1"/>
</dbReference>
<dbReference type="PANTHER" id="PTHR12526">
    <property type="entry name" value="GLYCOSYLTRANSFERASE"/>
    <property type="match status" value="1"/>
</dbReference>
<sequence>MKFAFLIFKYFPYGGVQRDMLRIAQDCVALGHQVTIFTGEWQGPQPAGVQVRLCAGSGWRNHTRHASLISAMQQAVRGEQFDLVVGFNRMQPVDVYFAADSCFIAKAHEERPWWYRLTSRYRWFQQAEQAIFSPASHTHILTLTAQEQATFQHWYQTPHARFHLIPPILDPQRFPPFERVQAKQWLAATFGILPEHTALLLVGSGFKTKGADRAVTAIAALPEQVRKNVRMLIIGQDNPRWLQQLIQAQGLSQQVQVLGGRDDIPQLMQACDWLVHPARRELAGHVLLEAMACGLPVITTEVCGYAPHIANAGAGIVLASPFAQEALNQALATALTTSRERFSQAGLSYAAQLMRDNPGKAEAHILTQLASETTLHTPSPVRQNNQSQGSQLWLSPRHAPALQAYSFEDFMALQGYTVRAAANRKTMRINIGGSSYFIKQHEATGWREIAKNWLSFKRPIIGAMTEVRAIQALENIGIATTPIAAWGIQGHCAASQRSFLLTEDLGDIHSLEDICKHWRSQPATAETRQAMLIAVARLARKFHAAGLCHRDFYLCHIALQKSAPLSADSEFYLLDLHRVLQGVSPHGTAVRKDIAGLIFSCMDFGFTRQDWQVFKAHYLPQTDQFWAQAFARAERLHAKFHSPKQQSKYQQQRDATDL</sequence>
<dbReference type="PANTHER" id="PTHR12526:SF510">
    <property type="entry name" value="D-INOSITOL 3-PHOSPHATE GLYCOSYLTRANSFERASE"/>
    <property type="match status" value="1"/>
</dbReference>
<dbReference type="SUPFAM" id="SSF56112">
    <property type="entry name" value="Protein kinase-like (PK-like)"/>
    <property type="match status" value="1"/>
</dbReference>
<dbReference type="RefSeq" id="WP_379056933.1">
    <property type="nucleotide sequence ID" value="NZ_JBHTKB010000001.1"/>
</dbReference>
<evidence type="ECO:0000256" key="3">
    <source>
        <dbReference type="SAM" id="MobiDB-lite"/>
    </source>
</evidence>
<evidence type="ECO:0000256" key="2">
    <source>
        <dbReference type="ARBA" id="ARBA00022679"/>
    </source>
</evidence>
<reference evidence="7" key="1">
    <citation type="journal article" date="2019" name="Int. J. Syst. Evol. Microbiol.">
        <title>The Global Catalogue of Microorganisms (GCM) 10K type strain sequencing project: providing services to taxonomists for standard genome sequencing and annotation.</title>
        <authorList>
            <consortium name="The Broad Institute Genomics Platform"/>
            <consortium name="The Broad Institute Genome Sequencing Center for Infectious Disease"/>
            <person name="Wu L."/>
            <person name="Ma J."/>
        </authorList>
    </citation>
    <scope>NUCLEOTIDE SEQUENCE [LARGE SCALE GENOMIC DNA]</scope>
    <source>
        <strain evidence="7">CCUG 58412</strain>
    </source>
</reference>
<keyword evidence="6" id="KW-0418">Kinase</keyword>
<keyword evidence="2 6" id="KW-0808">Transferase</keyword>
<protein>
    <submittedName>
        <fullName evidence="6">Lipopolysaccharide core heptose(I) kinase RfaP</fullName>
        <ecNumber evidence="6">2.7.1.-</ecNumber>
    </submittedName>
</protein>
<name>A0ABW3F519_9PROT</name>
<dbReference type="NCBIfam" id="NF011703">
    <property type="entry name" value="PRK15123.1"/>
    <property type="match status" value="1"/>
</dbReference>
<feature type="region of interest" description="Disordered" evidence="3">
    <location>
        <begin position="639"/>
        <end position="658"/>
    </location>
</feature>